<dbReference type="InterPro" id="IPR032676">
    <property type="entry name" value="YkuD_2"/>
</dbReference>
<comment type="caution">
    <text evidence="2">The sequence shown here is derived from an EMBL/GenBank/DDBJ whole genome shotgun (WGS) entry which is preliminary data.</text>
</comment>
<reference evidence="2" key="1">
    <citation type="submission" date="2023-06" db="EMBL/GenBank/DDBJ databases">
        <title>Robiginitalea aurantiacus sp. nov. and Algoriphagus sediminis sp. nov., isolated from coastal sediment.</title>
        <authorList>
            <person name="Zhou Z.Y."/>
            <person name="An J."/>
            <person name="Jia Y.W."/>
            <person name="Du Z.J."/>
        </authorList>
    </citation>
    <scope>NUCLEOTIDE SEQUENCE</scope>
    <source>
        <strain evidence="2">C2-7</strain>
    </source>
</reference>
<name>A0ABT7Y8E6_9BACT</name>
<proteinExistence type="predicted"/>
<feature type="chain" id="PRO_5045172776" evidence="1">
    <location>
        <begin position="20"/>
        <end position="227"/>
    </location>
</feature>
<gene>
    <name evidence="2" type="ORF">QVH07_01265</name>
</gene>
<feature type="signal peptide" evidence="1">
    <location>
        <begin position="1"/>
        <end position="19"/>
    </location>
</feature>
<dbReference type="PANTHER" id="PTHR38477">
    <property type="entry name" value="HYPOTHETICAL EXPORTED PROTEIN"/>
    <property type="match status" value="1"/>
</dbReference>
<sequence>MIRLLLMFALAGFTTFPLASNEQVSLPTDPLDPSKELYISLKMNHSNIPNEEVFGLAYTGWEKLHEEIASPIMTIIDFSLPSTERRMWIIDMENAEILQHTVVSHGRNSGDLTPKTFSNRPESYKSSLGFYMTAETYYGKHGYSLKLDGLEEDFNDQARNRAIVIHGSQYAREEFARRTGRLGRSLGCPAIPKEISKEVIDTIKEGSLIFAFAENEEYLKGSQILNS</sequence>
<dbReference type="Pfam" id="PF13645">
    <property type="entry name" value="YkuD_2"/>
    <property type="match status" value="1"/>
</dbReference>
<organism evidence="2 3">
    <name type="scientific">Algoriphagus sediminis</name>
    <dbReference type="NCBI Taxonomy" id="3057113"/>
    <lineage>
        <taxon>Bacteria</taxon>
        <taxon>Pseudomonadati</taxon>
        <taxon>Bacteroidota</taxon>
        <taxon>Cytophagia</taxon>
        <taxon>Cytophagales</taxon>
        <taxon>Cyclobacteriaceae</taxon>
        <taxon>Algoriphagus</taxon>
    </lineage>
</organism>
<keyword evidence="3" id="KW-1185">Reference proteome</keyword>
<protein>
    <submittedName>
        <fullName evidence="2">Murein L,D-transpeptidase catalytic domain family protein</fullName>
    </submittedName>
</protein>
<evidence type="ECO:0000256" key="1">
    <source>
        <dbReference type="SAM" id="SignalP"/>
    </source>
</evidence>
<evidence type="ECO:0000313" key="3">
    <source>
        <dbReference type="Proteomes" id="UP001171916"/>
    </source>
</evidence>
<accession>A0ABT7Y8E6</accession>
<dbReference type="EMBL" id="JAUEPH010000001">
    <property type="protein sequence ID" value="MDN3202751.1"/>
    <property type="molecule type" value="Genomic_DNA"/>
</dbReference>
<dbReference type="RefSeq" id="WP_289998308.1">
    <property type="nucleotide sequence ID" value="NZ_JAUEPH010000001.1"/>
</dbReference>
<dbReference type="Proteomes" id="UP001171916">
    <property type="component" value="Unassembled WGS sequence"/>
</dbReference>
<keyword evidence="1" id="KW-0732">Signal</keyword>
<dbReference type="PANTHER" id="PTHR38477:SF1">
    <property type="entry name" value="MUREIN L,D-TRANSPEPTIDASE CATALYTIC DOMAIN FAMILY PROTEIN"/>
    <property type="match status" value="1"/>
</dbReference>
<evidence type="ECO:0000313" key="2">
    <source>
        <dbReference type="EMBL" id="MDN3202751.1"/>
    </source>
</evidence>